<dbReference type="GO" id="GO:0003700">
    <property type="term" value="F:DNA-binding transcription factor activity"/>
    <property type="evidence" value="ECO:0007669"/>
    <property type="project" value="TreeGrafter"/>
</dbReference>
<dbReference type="PANTHER" id="PTHR30055:SF234">
    <property type="entry name" value="HTH-TYPE TRANSCRIPTIONAL REGULATOR BETI"/>
    <property type="match status" value="1"/>
</dbReference>
<feature type="DNA-binding region" description="H-T-H motif" evidence="4">
    <location>
        <begin position="49"/>
        <end position="68"/>
    </location>
</feature>
<dbReference type="PRINTS" id="PR00455">
    <property type="entry name" value="HTHTETR"/>
</dbReference>
<keyword evidence="3" id="KW-0804">Transcription</keyword>
<proteinExistence type="predicted"/>
<dbReference type="PANTHER" id="PTHR30055">
    <property type="entry name" value="HTH-TYPE TRANSCRIPTIONAL REGULATOR RUTR"/>
    <property type="match status" value="1"/>
</dbReference>
<keyword evidence="1" id="KW-0805">Transcription regulation</keyword>
<keyword evidence="2 4" id="KW-0238">DNA-binding</keyword>
<evidence type="ECO:0000259" key="6">
    <source>
        <dbReference type="PROSITE" id="PS50977"/>
    </source>
</evidence>
<reference evidence="7 8" key="1">
    <citation type="submission" date="2019-09" db="EMBL/GenBank/DDBJ databases">
        <title>Actinomadura physcomitrii sp. nov., a novel actinomycete isolated from moss [Physcomitrium sphaericum (Ludw) Fuernr].</title>
        <authorList>
            <person name="Liu C."/>
            <person name="Zhuang X."/>
        </authorList>
    </citation>
    <scope>NUCLEOTIDE SEQUENCE [LARGE SCALE GENOMIC DNA]</scope>
    <source>
        <strain evidence="7 8">CYP1-1B</strain>
    </source>
</reference>
<dbReference type="SUPFAM" id="SSF46689">
    <property type="entry name" value="Homeodomain-like"/>
    <property type="match status" value="1"/>
</dbReference>
<keyword evidence="8" id="KW-1185">Reference proteome</keyword>
<dbReference type="Pfam" id="PF00440">
    <property type="entry name" value="TetR_N"/>
    <property type="match status" value="1"/>
</dbReference>
<dbReference type="EMBL" id="WBMR01000003">
    <property type="protein sequence ID" value="KAB2388753.1"/>
    <property type="molecule type" value="Genomic_DNA"/>
</dbReference>
<dbReference type="InterPro" id="IPR001647">
    <property type="entry name" value="HTH_TetR"/>
</dbReference>
<feature type="compositionally biased region" description="Basic and acidic residues" evidence="5">
    <location>
        <begin position="1"/>
        <end position="16"/>
    </location>
</feature>
<feature type="region of interest" description="Disordered" evidence="5">
    <location>
        <begin position="1"/>
        <end position="26"/>
    </location>
</feature>
<dbReference type="Proteomes" id="UP000483004">
    <property type="component" value="Unassembled WGS sequence"/>
</dbReference>
<evidence type="ECO:0000256" key="3">
    <source>
        <dbReference type="ARBA" id="ARBA00023163"/>
    </source>
</evidence>
<feature type="domain" description="HTH tetR-type" evidence="6">
    <location>
        <begin position="26"/>
        <end position="86"/>
    </location>
</feature>
<dbReference type="RefSeq" id="WP_151538100.1">
    <property type="nucleotide sequence ID" value="NZ_WBMR01000003.1"/>
</dbReference>
<gene>
    <name evidence="7" type="ORF">F9B16_02140</name>
</gene>
<dbReference type="OrthoDB" id="3682047at2"/>
<evidence type="ECO:0000256" key="2">
    <source>
        <dbReference type="ARBA" id="ARBA00023125"/>
    </source>
</evidence>
<dbReference type="GO" id="GO:0000976">
    <property type="term" value="F:transcription cis-regulatory region binding"/>
    <property type="evidence" value="ECO:0007669"/>
    <property type="project" value="TreeGrafter"/>
</dbReference>
<comment type="caution">
    <text evidence="7">The sequence shown here is derived from an EMBL/GenBank/DDBJ whole genome shotgun (WGS) entry which is preliminary data.</text>
</comment>
<dbReference type="AlphaFoldDB" id="A0A6L3W1H1"/>
<accession>A0A6L3W1H1</accession>
<dbReference type="PROSITE" id="PS50977">
    <property type="entry name" value="HTH_TETR_2"/>
    <property type="match status" value="1"/>
</dbReference>
<name>A0A6L3W1H1_9ACTN</name>
<evidence type="ECO:0000313" key="8">
    <source>
        <dbReference type="Proteomes" id="UP000483004"/>
    </source>
</evidence>
<dbReference type="InterPro" id="IPR050109">
    <property type="entry name" value="HTH-type_TetR-like_transc_reg"/>
</dbReference>
<evidence type="ECO:0000256" key="1">
    <source>
        <dbReference type="ARBA" id="ARBA00023015"/>
    </source>
</evidence>
<evidence type="ECO:0000256" key="5">
    <source>
        <dbReference type="SAM" id="MobiDB-lite"/>
    </source>
</evidence>
<dbReference type="InterPro" id="IPR023772">
    <property type="entry name" value="DNA-bd_HTH_TetR-type_CS"/>
</dbReference>
<evidence type="ECO:0000256" key="4">
    <source>
        <dbReference type="PROSITE-ProRule" id="PRU00335"/>
    </source>
</evidence>
<dbReference type="PROSITE" id="PS01081">
    <property type="entry name" value="HTH_TETR_1"/>
    <property type="match status" value="1"/>
</dbReference>
<protein>
    <submittedName>
        <fullName evidence="7">TetR/AcrR family transcriptional regulator</fullName>
    </submittedName>
</protein>
<evidence type="ECO:0000313" key="7">
    <source>
        <dbReference type="EMBL" id="KAB2388753.1"/>
    </source>
</evidence>
<dbReference type="Gene3D" id="1.10.357.10">
    <property type="entry name" value="Tetracycline Repressor, domain 2"/>
    <property type="match status" value="1"/>
</dbReference>
<sequence>MSRDETAPTTRPEDSFSRPPRQSRSQQSFNKLLDAAFDLVSEAGSTAVTLADVVKRAGVSTGVVYARVKSKDDLLRALLTREISRLDEHSQQMLGSHISTGVNFEGYVARLLELLVEHLRSRAKALRVAIQIGYADPVAAEMGHAAYQKTEQRFVQRLLERRGDIRHPEPERAAARAFVIVYSVVGRHLGLHGERVTSPQWEWNELLEDLSTMIAHYLGRRPPA</sequence>
<dbReference type="InterPro" id="IPR009057">
    <property type="entry name" value="Homeodomain-like_sf"/>
</dbReference>
<feature type="compositionally biased region" description="Low complexity" evidence="5">
    <location>
        <begin position="17"/>
        <end position="26"/>
    </location>
</feature>
<organism evidence="7 8">
    <name type="scientific">Actinomadura montaniterrae</name>
    <dbReference type="NCBI Taxonomy" id="1803903"/>
    <lineage>
        <taxon>Bacteria</taxon>
        <taxon>Bacillati</taxon>
        <taxon>Actinomycetota</taxon>
        <taxon>Actinomycetes</taxon>
        <taxon>Streptosporangiales</taxon>
        <taxon>Thermomonosporaceae</taxon>
        <taxon>Actinomadura</taxon>
    </lineage>
</organism>